<keyword evidence="2" id="KW-0689">Ribosomal protein</keyword>
<evidence type="ECO:0000256" key="1">
    <source>
        <dbReference type="ARBA" id="ARBA00007116"/>
    </source>
</evidence>
<evidence type="ECO:0000313" key="4">
    <source>
        <dbReference type="EMBL" id="KEH37207.1"/>
    </source>
</evidence>
<dbReference type="GO" id="GO:1990904">
    <property type="term" value="C:ribonucleoprotein complex"/>
    <property type="evidence" value="ECO:0007669"/>
    <property type="project" value="UniProtKB-KW"/>
</dbReference>
<evidence type="ECO:0000313" key="5">
    <source>
        <dbReference type="EnsemblPlants" id="KEH37207"/>
    </source>
</evidence>
<dbReference type="PANTHER" id="PTHR23410:SF35">
    <property type="entry name" value="LARGE RIBOSOMAL SUBUNIT PROTEIN UL18Y-RELATED"/>
    <property type="match status" value="1"/>
</dbReference>
<dbReference type="Gene3D" id="3.30.420.100">
    <property type="match status" value="1"/>
</dbReference>
<accession>A0A072V5U5</accession>
<dbReference type="Proteomes" id="UP000002051">
    <property type="component" value="Chromosome 2"/>
</dbReference>
<proteinExistence type="inferred from homology"/>
<dbReference type="EMBL" id="CM001218">
    <property type="protein sequence ID" value="KEH37207.1"/>
    <property type="molecule type" value="Genomic_DNA"/>
</dbReference>
<keyword evidence="3" id="KW-0687">Ribonucleoprotein</keyword>
<dbReference type="GO" id="GO:0008097">
    <property type="term" value="F:5S rRNA binding"/>
    <property type="evidence" value="ECO:0007669"/>
    <property type="project" value="InterPro"/>
</dbReference>
<reference evidence="4 6" key="2">
    <citation type="journal article" date="2014" name="BMC Genomics">
        <title>An improved genome release (version Mt4.0) for the model legume Medicago truncatula.</title>
        <authorList>
            <person name="Tang H."/>
            <person name="Krishnakumar V."/>
            <person name="Bidwell S."/>
            <person name="Rosen B."/>
            <person name="Chan A."/>
            <person name="Zhou S."/>
            <person name="Gentzbittel L."/>
            <person name="Childs K.L."/>
            <person name="Yandell M."/>
            <person name="Gundlach H."/>
            <person name="Mayer K.F."/>
            <person name="Schwartz D.C."/>
            <person name="Town C.D."/>
        </authorList>
    </citation>
    <scope>GENOME REANNOTATION</scope>
    <source>
        <strain evidence="4">A17</strain>
        <strain evidence="5 6">cv. Jemalong A17</strain>
    </source>
</reference>
<dbReference type="GO" id="GO:0003735">
    <property type="term" value="F:structural constituent of ribosome"/>
    <property type="evidence" value="ECO:0007669"/>
    <property type="project" value="InterPro"/>
</dbReference>
<reference evidence="5" key="3">
    <citation type="submission" date="2015-04" db="UniProtKB">
        <authorList>
            <consortium name="EnsemblPlants"/>
        </authorList>
    </citation>
    <scope>IDENTIFICATION</scope>
    <source>
        <strain evidence="5">cv. Jemalong A17</strain>
    </source>
</reference>
<evidence type="ECO:0000313" key="6">
    <source>
        <dbReference type="Proteomes" id="UP000002051"/>
    </source>
</evidence>
<name>A0A072V5U5_MEDTR</name>
<dbReference type="AlphaFoldDB" id="A0A072V5U5"/>
<comment type="similarity">
    <text evidence="1">Belongs to the universal ribosomal protein uL18 family.</text>
</comment>
<keyword evidence="6" id="KW-1185">Reference proteome</keyword>
<dbReference type="InterPro" id="IPR005485">
    <property type="entry name" value="Rbsml_uL18_euk_arch"/>
</dbReference>
<evidence type="ECO:0000256" key="3">
    <source>
        <dbReference type="ARBA" id="ARBA00023274"/>
    </source>
</evidence>
<reference evidence="4 6" key="1">
    <citation type="journal article" date="2011" name="Nature">
        <title>The Medicago genome provides insight into the evolution of rhizobial symbioses.</title>
        <authorList>
            <person name="Young N.D."/>
            <person name="Debelle F."/>
            <person name="Oldroyd G.E."/>
            <person name="Geurts R."/>
            <person name="Cannon S.B."/>
            <person name="Udvardi M.K."/>
            <person name="Benedito V.A."/>
            <person name="Mayer K.F."/>
            <person name="Gouzy J."/>
            <person name="Schoof H."/>
            <person name="Van de Peer Y."/>
            <person name="Proost S."/>
            <person name="Cook D.R."/>
            <person name="Meyers B.C."/>
            <person name="Spannagl M."/>
            <person name="Cheung F."/>
            <person name="De Mita S."/>
            <person name="Krishnakumar V."/>
            <person name="Gundlach H."/>
            <person name="Zhou S."/>
            <person name="Mudge J."/>
            <person name="Bharti A.K."/>
            <person name="Murray J.D."/>
            <person name="Naoumkina M.A."/>
            <person name="Rosen B."/>
            <person name="Silverstein K.A."/>
            <person name="Tang H."/>
            <person name="Rombauts S."/>
            <person name="Zhao P.X."/>
            <person name="Zhou P."/>
            <person name="Barbe V."/>
            <person name="Bardou P."/>
            <person name="Bechner M."/>
            <person name="Bellec A."/>
            <person name="Berger A."/>
            <person name="Berges H."/>
            <person name="Bidwell S."/>
            <person name="Bisseling T."/>
            <person name="Choisne N."/>
            <person name="Couloux A."/>
            <person name="Denny R."/>
            <person name="Deshpande S."/>
            <person name="Dai X."/>
            <person name="Doyle J.J."/>
            <person name="Dudez A.M."/>
            <person name="Farmer A.D."/>
            <person name="Fouteau S."/>
            <person name="Franken C."/>
            <person name="Gibelin C."/>
            <person name="Gish J."/>
            <person name="Goldstein S."/>
            <person name="Gonzalez A.J."/>
            <person name="Green P.J."/>
            <person name="Hallab A."/>
            <person name="Hartog M."/>
            <person name="Hua A."/>
            <person name="Humphray S.J."/>
            <person name="Jeong D.H."/>
            <person name="Jing Y."/>
            <person name="Jocker A."/>
            <person name="Kenton S.M."/>
            <person name="Kim D.J."/>
            <person name="Klee K."/>
            <person name="Lai H."/>
            <person name="Lang C."/>
            <person name="Lin S."/>
            <person name="Macmil S.L."/>
            <person name="Magdelenat G."/>
            <person name="Matthews L."/>
            <person name="McCorrison J."/>
            <person name="Monaghan E.L."/>
            <person name="Mun J.H."/>
            <person name="Najar F.Z."/>
            <person name="Nicholson C."/>
            <person name="Noirot C."/>
            <person name="O'Bleness M."/>
            <person name="Paule C.R."/>
            <person name="Poulain J."/>
            <person name="Prion F."/>
            <person name="Qin B."/>
            <person name="Qu C."/>
            <person name="Retzel E.F."/>
            <person name="Riddle C."/>
            <person name="Sallet E."/>
            <person name="Samain S."/>
            <person name="Samson N."/>
            <person name="Sanders I."/>
            <person name="Saurat O."/>
            <person name="Scarpelli C."/>
            <person name="Schiex T."/>
            <person name="Segurens B."/>
            <person name="Severin A.J."/>
            <person name="Sherrier D.J."/>
            <person name="Shi R."/>
            <person name="Sims S."/>
            <person name="Singer S.R."/>
            <person name="Sinharoy S."/>
            <person name="Sterck L."/>
            <person name="Viollet A."/>
            <person name="Wang B.B."/>
            <person name="Wang K."/>
            <person name="Wang M."/>
            <person name="Wang X."/>
            <person name="Warfsmann J."/>
            <person name="Weissenbach J."/>
            <person name="White D.D."/>
            <person name="White J.D."/>
            <person name="Wiley G.B."/>
            <person name="Wincker P."/>
            <person name="Xing Y."/>
            <person name="Yang L."/>
            <person name="Yao Z."/>
            <person name="Ying F."/>
            <person name="Zhai J."/>
            <person name="Zhou L."/>
            <person name="Zuber A."/>
            <person name="Denarie J."/>
            <person name="Dixon R.A."/>
            <person name="May G.D."/>
            <person name="Schwartz D.C."/>
            <person name="Rogers J."/>
            <person name="Quetier F."/>
            <person name="Town C.D."/>
            <person name="Roe B.A."/>
        </authorList>
    </citation>
    <scope>NUCLEOTIDE SEQUENCE [LARGE SCALE GENOMIC DNA]</scope>
    <source>
        <strain evidence="4">A17</strain>
        <strain evidence="5 6">cv. Jemalong A17</strain>
    </source>
</reference>
<organism evidence="4 6">
    <name type="scientific">Medicago truncatula</name>
    <name type="common">Barrel medic</name>
    <name type="synonym">Medicago tribuloides</name>
    <dbReference type="NCBI Taxonomy" id="3880"/>
    <lineage>
        <taxon>Eukaryota</taxon>
        <taxon>Viridiplantae</taxon>
        <taxon>Streptophyta</taxon>
        <taxon>Embryophyta</taxon>
        <taxon>Tracheophyta</taxon>
        <taxon>Spermatophyta</taxon>
        <taxon>Magnoliopsida</taxon>
        <taxon>eudicotyledons</taxon>
        <taxon>Gunneridae</taxon>
        <taxon>Pentapetalae</taxon>
        <taxon>rosids</taxon>
        <taxon>fabids</taxon>
        <taxon>Fabales</taxon>
        <taxon>Fabaceae</taxon>
        <taxon>Papilionoideae</taxon>
        <taxon>50 kb inversion clade</taxon>
        <taxon>NPAAA clade</taxon>
        <taxon>Hologalegina</taxon>
        <taxon>IRL clade</taxon>
        <taxon>Trifolieae</taxon>
        <taxon>Medicago</taxon>
    </lineage>
</organism>
<dbReference type="PANTHER" id="PTHR23410">
    <property type="entry name" value="RIBOSOMAL PROTEIN L5-RELATED"/>
    <property type="match status" value="1"/>
</dbReference>
<evidence type="ECO:0000256" key="2">
    <source>
        <dbReference type="ARBA" id="ARBA00022980"/>
    </source>
</evidence>
<protein>
    <submittedName>
        <fullName evidence="4">Ribosomal L18 carboxy-terminal region protein</fullName>
    </submittedName>
</protein>
<dbReference type="GO" id="GO:0005840">
    <property type="term" value="C:ribosome"/>
    <property type="evidence" value="ECO:0007669"/>
    <property type="project" value="UniProtKB-KW"/>
</dbReference>
<dbReference type="EnsemblPlants" id="KEH37207">
    <property type="protein sequence ID" value="KEH37207"/>
    <property type="gene ID" value="MTR_2g435940"/>
</dbReference>
<sequence>MRCKSREKKGEVALKIIPVKHMTKFVGFDKEKKKLDAEARRKNIFGGHVAYYMKASGKIVLMEDEPDKYQSHFSEYIKHGIEASGIEERYKKVIAEDDEEEED</sequence>
<dbReference type="GO" id="GO:0006412">
    <property type="term" value="P:translation"/>
    <property type="evidence" value="ECO:0007669"/>
    <property type="project" value="InterPro"/>
</dbReference>
<gene>
    <name evidence="4" type="ordered locus">MTR_2g435940</name>
</gene>
<dbReference type="HOGENOM" id="CLU_2267730_0_0_1"/>